<evidence type="ECO:0000313" key="3">
    <source>
        <dbReference type="EMBL" id="MXP43327.1"/>
    </source>
</evidence>
<proteinExistence type="predicted"/>
<accession>A0A845B1M2</accession>
<dbReference type="SMART" id="SM00754">
    <property type="entry name" value="CHRD"/>
    <property type="match status" value="1"/>
</dbReference>
<feature type="domain" description="CHRD" evidence="2">
    <location>
        <begin position="39"/>
        <end position="153"/>
    </location>
</feature>
<keyword evidence="1" id="KW-0732">Signal</keyword>
<gene>
    <name evidence="3" type="ORF">GRI65_02515</name>
</gene>
<sequence length="153" mass="15293">MKLRLIGAGVLGAGALAGLLAAGLAGNAAAQDIPPPEVIYLFADLSGSAETAGGDKDGYGDLAAALKLTEGQFCYELSVGNIAAATAAHIHGGKAGADGPPVITISVTGTKNEACVAADKKLLERMADKPGEYYVNVHNTAHPAGAVRGQLQK</sequence>
<reference evidence="3 4" key="1">
    <citation type="submission" date="2019-12" db="EMBL/GenBank/DDBJ databases">
        <title>Genomic-based taxomic classification of the family Erythrobacteraceae.</title>
        <authorList>
            <person name="Xu L."/>
        </authorList>
    </citation>
    <scope>NUCLEOTIDE SEQUENCE [LARGE SCALE GENOMIC DNA]</scope>
    <source>
        <strain evidence="3 4">KCTC 42453</strain>
    </source>
</reference>
<evidence type="ECO:0000259" key="2">
    <source>
        <dbReference type="SMART" id="SM00754"/>
    </source>
</evidence>
<dbReference type="AlphaFoldDB" id="A0A845B1M2"/>
<evidence type="ECO:0000313" key="4">
    <source>
        <dbReference type="Proteomes" id="UP000431922"/>
    </source>
</evidence>
<dbReference type="InterPro" id="IPR010895">
    <property type="entry name" value="CHRD"/>
</dbReference>
<dbReference type="Proteomes" id="UP000431922">
    <property type="component" value="Unassembled WGS sequence"/>
</dbReference>
<dbReference type="EMBL" id="WTYL01000001">
    <property type="protein sequence ID" value="MXP43327.1"/>
    <property type="molecule type" value="Genomic_DNA"/>
</dbReference>
<comment type="caution">
    <text evidence="3">The sequence shown here is derived from an EMBL/GenBank/DDBJ whole genome shotgun (WGS) entry which is preliminary data.</text>
</comment>
<name>A0A845B1M2_9SPHN</name>
<feature type="chain" id="PRO_5032867941" evidence="1">
    <location>
        <begin position="31"/>
        <end position="153"/>
    </location>
</feature>
<keyword evidence="4" id="KW-1185">Reference proteome</keyword>
<feature type="signal peptide" evidence="1">
    <location>
        <begin position="1"/>
        <end position="30"/>
    </location>
</feature>
<dbReference type="OrthoDB" id="571052at2"/>
<evidence type="ECO:0000256" key="1">
    <source>
        <dbReference type="SAM" id="SignalP"/>
    </source>
</evidence>
<organism evidence="3 4">
    <name type="scientific">Allopontixanthobacter sediminis</name>
    <dbReference type="NCBI Taxonomy" id="1689985"/>
    <lineage>
        <taxon>Bacteria</taxon>
        <taxon>Pseudomonadati</taxon>
        <taxon>Pseudomonadota</taxon>
        <taxon>Alphaproteobacteria</taxon>
        <taxon>Sphingomonadales</taxon>
        <taxon>Erythrobacteraceae</taxon>
        <taxon>Allopontixanthobacter</taxon>
    </lineage>
</organism>
<dbReference type="Pfam" id="PF07452">
    <property type="entry name" value="CHRD"/>
    <property type="match status" value="1"/>
</dbReference>
<protein>
    <submittedName>
        <fullName evidence="3">CHRD domain-containing protein</fullName>
    </submittedName>
</protein>
<dbReference type="RefSeq" id="WP_160754943.1">
    <property type="nucleotide sequence ID" value="NZ_WTYL01000001.1"/>
</dbReference>